<dbReference type="EnsemblPlants" id="KEH21190">
    <property type="protein sequence ID" value="KEH21190"/>
    <property type="gene ID" value="MTR_8g099250"/>
</dbReference>
<reference evidence="1 3" key="2">
    <citation type="journal article" date="2014" name="BMC Genomics">
        <title>An improved genome release (version Mt4.0) for the model legume Medicago truncatula.</title>
        <authorList>
            <person name="Tang H."/>
            <person name="Krishnakumar V."/>
            <person name="Bidwell S."/>
            <person name="Rosen B."/>
            <person name="Chan A."/>
            <person name="Zhou S."/>
            <person name="Gentzbittel L."/>
            <person name="Childs K.L."/>
            <person name="Yandell M."/>
            <person name="Gundlach H."/>
            <person name="Mayer K.F."/>
            <person name="Schwartz D.C."/>
            <person name="Town C.D."/>
        </authorList>
    </citation>
    <scope>GENOME REANNOTATION</scope>
    <source>
        <strain evidence="1">A17</strain>
        <strain evidence="2 3">cv. Jemalong A17</strain>
    </source>
</reference>
<reference evidence="2" key="3">
    <citation type="submission" date="2015-04" db="UniProtKB">
        <authorList>
            <consortium name="EnsemblPlants"/>
        </authorList>
    </citation>
    <scope>IDENTIFICATION</scope>
    <source>
        <strain evidence="2">cv. Jemalong A17</strain>
    </source>
</reference>
<dbReference type="HOGENOM" id="CLU_2797752_0_0_1"/>
<dbReference type="InterPro" id="IPR027417">
    <property type="entry name" value="P-loop_NTPase"/>
</dbReference>
<dbReference type="InterPro" id="IPR001806">
    <property type="entry name" value="Small_GTPase"/>
</dbReference>
<accession>A0A072U5R6</accession>
<organism evidence="1 3">
    <name type="scientific">Medicago truncatula</name>
    <name type="common">Barrel medic</name>
    <name type="synonym">Medicago tribuloides</name>
    <dbReference type="NCBI Taxonomy" id="3880"/>
    <lineage>
        <taxon>Eukaryota</taxon>
        <taxon>Viridiplantae</taxon>
        <taxon>Streptophyta</taxon>
        <taxon>Embryophyta</taxon>
        <taxon>Tracheophyta</taxon>
        <taxon>Spermatophyta</taxon>
        <taxon>Magnoliopsida</taxon>
        <taxon>eudicotyledons</taxon>
        <taxon>Gunneridae</taxon>
        <taxon>Pentapetalae</taxon>
        <taxon>rosids</taxon>
        <taxon>fabids</taxon>
        <taxon>Fabales</taxon>
        <taxon>Fabaceae</taxon>
        <taxon>Papilionoideae</taxon>
        <taxon>50 kb inversion clade</taxon>
        <taxon>NPAAA clade</taxon>
        <taxon>Hologalegina</taxon>
        <taxon>IRL clade</taxon>
        <taxon>Trifolieae</taxon>
        <taxon>Medicago</taxon>
    </lineage>
</organism>
<dbReference type="PRINTS" id="PR00449">
    <property type="entry name" value="RASTRNSFRMNG"/>
</dbReference>
<protein>
    <submittedName>
        <fullName evidence="1">Rab GTPase-like protein G3A</fullName>
    </submittedName>
</protein>
<evidence type="ECO:0000313" key="1">
    <source>
        <dbReference type="EMBL" id="KEH21190.1"/>
    </source>
</evidence>
<dbReference type="Pfam" id="PF00071">
    <property type="entry name" value="Ras"/>
    <property type="match status" value="1"/>
</dbReference>
<evidence type="ECO:0000313" key="3">
    <source>
        <dbReference type="Proteomes" id="UP000002051"/>
    </source>
</evidence>
<proteinExistence type="predicted"/>
<dbReference type="PANTHER" id="PTHR47979">
    <property type="entry name" value="DRAB11-RELATED"/>
    <property type="match status" value="1"/>
</dbReference>
<dbReference type="AlphaFoldDB" id="A0A072U5R6"/>
<evidence type="ECO:0000313" key="2">
    <source>
        <dbReference type="EnsemblPlants" id="KEH21190"/>
    </source>
</evidence>
<dbReference type="SUPFAM" id="SSF52540">
    <property type="entry name" value="P-loop containing nucleoside triphosphate hydrolases"/>
    <property type="match status" value="1"/>
</dbReference>
<dbReference type="GO" id="GO:0003924">
    <property type="term" value="F:GTPase activity"/>
    <property type="evidence" value="ECO:0007669"/>
    <property type="project" value="InterPro"/>
</dbReference>
<dbReference type="EMBL" id="CM001224">
    <property type="protein sequence ID" value="KEH21190.1"/>
    <property type="molecule type" value="Genomic_DNA"/>
</dbReference>
<dbReference type="InterPro" id="IPR050209">
    <property type="entry name" value="Rab_GTPases_membrane_traffic"/>
</dbReference>
<sequence length="68" mass="7770">MSQFHSDLDHEGIDCTFKVVTIGDSGVGKSQLLNRFDRNEFHLKSKATVGIEFLTKIVLMYQTQSYPF</sequence>
<dbReference type="STRING" id="3880.A0A072U5R6"/>
<name>A0A072U5R6_MEDTR</name>
<dbReference type="GO" id="GO:0005525">
    <property type="term" value="F:GTP binding"/>
    <property type="evidence" value="ECO:0007669"/>
    <property type="project" value="InterPro"/>
</dbReference>
<dbReference type="Proteomes" id="UP000002051">
    <property type="component" value="Chromosome 8"/>
</dbReference>
<keyword evidence="3" id="KW-1185">Reference proteome</keyword>
<dbReference type="Gene3D" id="3.40.50.300">
    <property type="entry name" value="P-loop containing nucleotide triphosphate hydrolases"/>
    <property type="match status" value="1"/>
</dbReference>
<reference evidence="1 3" key="1">
    <citation type="journal article" date="2011" name="Nature">
        <title>The Medicago genome provides insight into the evolution of rhizobial symbioses.</title>
        <authorList>
            <person name="Young N.D."/>
            <person name="Debelle F."/>
            <person name="Oldroyd G.E."/>
            <person name="Geurts R."/>
            <person name="Cannon S.B."/>
            <person name="Udvardi M.K."/>
            <person name="Benedito V.A."/>
            <person name="Mayer K.F."/>
            <person name="Gouzy J."/>
            <person name="Schoof H."/>
            <person name="Van de Peer Y."/>
            <person name="Proost S."/>
            <person name="Cook D.R."/>
            <person name="Meyers B.C."/>
            <person name="Spannagl M."/>
            <person name="Cheung F."/>
            <person name="De Mita S."/>
            <person name="Krishnakumar V."/>
            <person name="Gundlach H."/>
            <person name="Zhou S."/>
            <person name="Mudge J."/>
            <person name="Bharti A.K."/>
            <person name="Murray J.D."/>
            <person name="Naoumkina M.A."/>
            <person name="Rosen B."/>
            <person name="Silverstein K.A."/>
            <person name="Tang H."/>
            <person name="Rombauts S."/>
            <person name="Zhao P.X."/>
            <person name="Zhou P."/>
            <person name="Barbe V."/>
            <person name="Bardou P."/>
            <person name="Bechner M."/>
            <person name="Bellec A."/>
            <person name="Berger A."/>
            <person name="Berges H."/>
            <person name="Bidwell S."/>
            <person name="Bisseling T."/>
            <person name="Choisne N."/>
            <person name="Couloux A."/>
            <person name="Denny R."/>
            <person name="Deshpande S."/>
            <person name="Dai X."/>
            <person name="Doyle J.J."/>
            <person name="Dudez A.M."/>
            <person name="Farmer A.D."/>
            <person name="Fouteau S."/>
            <person name="Franken C."/>
            <person name="Gibelin C."/>
            <person name="Gish J."/>
            <person name="Goldstein S."/>
            <person name="Gonzalez A.J."/>
            <person name="Green P.J."/>
            <person name="Hallab A."/>
            <person name="Hartog M."/>
            <person name="Hua A."/>
            <person name="Humphray S.J."/>
            <person name="Jeong D.H."/>
            <person name="Jing Y."/>
            <person name="Jocker A."/>
            <person name="Kenton S.M."/>
            <person name="Kim D.J."/>
            <person name="Klee K."/>
            <person name="Lai H."/>
            <person name="Lang C."/>
            <person name="Lin S."/>
            <person name="Macmil S.L."/>
            <person name="Magdelenat G."/>
            <person name="Matthews L."/>
            <person name="McCorrison J."/>
            <person name="Monaghan E.L."/>
            <person name="Mun J.H."/>
            <person name="Najar F.Z."/>
            <person name="Nicholson C."/>
            <person name="Noirot C."/>
            <person name="O'Bleness M."/>
            <person name="Paule C.R."/>
            <person name="Poulain J."/>
            <person name="Prion F."/>
            <person name="Qin B."/>
            <person name="Qu C."/>
            <person name="Retzel E.F."/>
            <person name="Riddle C."/>
            <person name="Sallet E."/>
            <person name="Samain S."/>
            <person name="Samson N."/>
            <person name="Sanders I."/>
            <person name="Saurat O."/>
            <person name="Scarpelli C."/>
            <person name="Schiex T."/>
            <person name="Segurens B."/>
            <person name="Severin A.J."/>
            <person name="Sherrier D.J."/>
            <person name="Shi R."/>
            <person name="Sims S."/>
            <person name="Singer S.R."/>
            <person name="Sinharoy S."/>
            <person name="Sterck L."/>
            <person name="Viollet A."/>
            <person name="Wang B.B."/>
            <person name="Wang K."/>
            <person name="Wang M."/>
            <person name="Wang X."/>
            <person name="Warfsmann J."/>
            <person name="Weissenbach J."/>
            <person name="White D.D."/>
            <person name="White J.D."/>
            <person name="Wiley G.B."/>
            <person name="Wincker P."/>
            <person name="Xing Y."/>
            <person name="Yang L."/>
            <person name="Yao Z."/>
            <person name="Ying F."/>
            <person name="Zhai J."/>
            <person name="Zhou L."/>
            <person name="Zuber A."/>
            <person name="Denarie J."/>
            <person name="Dixon R.A."/>
            <person name="May G.D."/>
            <person name="Schwartz D.C."/>
            <person name="Rogers J."/>
            <person name="Quetier F."/>
            <person name="Town C.D."/>
            <person name="Roe B.A."/>
        </authorList>
    </citation>
    <scope>NUCLEOTIDE SEQUENCE [LARGE SCALE GENOMIC DNA]</scope>
    <source>
        <strain evidence="1">A17</strain>
        <strain evidence="2 3">cv. Jemalong A17</strain>
    </source>
</reference>
<gene>
    <name evidence="1" type="ordered locus">MTR_8g099250</name>
</gene>
<dbReference type="PROSITE" id="PS51419">
    <property type="entry name" value="RAB"/>
    <property type="match status" value="1"/>
</dbReference>